<organism evidence="2">
    <name type="scientific">Rhizophora mucronata</name>
    <name type="common">Asiatic mangrove</name>
    <dbReference type="NCBI Taxonomy" id="61149"/>
    <lineage>
        <taxon>Eukaryota</taxon>
        <taxon>Viridiplantae</taxon>
        <taxon>Streptophyta</taxon>
        <taxon>Embryophyta</taxon>
        <taxon>Tracheophyta</taxon>
        <taxon>Spermatophyta</taxon>
        <taxon>Magnoliopsida</taxon>
        <taxon>eudicotyledons</taxon>
        <taxon>Gunneridae</taxon>
        <taxon>Pentapetalae</taxon>
        <taxon>rosids</taxon>
        <taxon>fabids</taxon>
        <taxon>Malpighiales</taxon>
        <taxon>Rhizophoraceae</taxon>
        <taxon>Rhizophora</taxon>
    </lineage>
</organism>
<dbReference type="EMBL" id="GGEC01035357">
    <property type="protein sequence ID" value="MBX15841.1"/>
    <property type="molecule type" value="Transcribed_RNA"/>
</dbReference>
<dbReference type="AlphaFoldDB" id="A0A2P2LCY9"/>
<protein>
    <submittedName>
        <fullName evidence="2">Uncharacterized protein</fullName>
    </submittedName>
</protein>
<feature type="region of interest" description="Disordered" evidence="1">
    <location>
        <begin position="72"/>
        <end position="96"/>
    </location>
</feature>
<sequence length="96" mass="10843">MIKVIQLQSMSQAACQTTRPTNVCTSILFVRKCIKMTNSSNKHLNTNNEVLKLSSFLCIPYESRLCSKKDQHSLENKTKLKQTRGCPCLKPKAPKS</sequence>
<name>A0A2P2LCY9_RHIMU</name>
<evidence type="ECO:0000313" key="2">
    <source>
        <dbReference type="EMBL" id="MBX15841.1"/>
    </source>
</evidence>
<accession>A0A2P2LCY9</accession>
<evidence type="ECO:0000256" key="1">
    <source>
        <dbReference type="SAM" id="MobiDB-lite"/>
    </source>
</evidence>
<reference evidence="2" key="1">
    <citation type="submission" date="2018-02" db="EMBL/GenBank/DDBJ databases">
        <title>Rhizophora mucronata_Transcriptome.</title>
        <authorList>
            <person name="Meera S.P."/>
            <person name="Sreeshan A."/>
            <person name="Augustine A."/>
        </authorList>
    </citation>
    <scope>NUCLEOTIDE SEQUENCE</scope>
    <source>
        <tissue evidence="2">Leaf</tissue>
    </source>
</reference>
<proteinExistence type="predicted"/>